<organism evidence="3 4">
    <name type="scientific">Glarea lozoyensis (strain ATCC 74030 / MF5533)</name>
    <dbReference type="NCBI Taxonomy" id="1104152"/>
    <lineage>
        <taxon>Eukaryota</taxon>
        <taxon>Fungi</taxon>
        <taxon>Dikarya</taxon>
        <taxon>Ascomycota</taxon>
        <taxon>Pezizomycotina</taxon>
        <taxon>Leotiomycetes</taxon>
        <taxon>Helotiales</taxon>
        <taxon>Helotiaceae</taxon>
        <taxon>Glarea</taxon>
    </lineage>
</organism>
<dbReference type="EMBL" id="AGUE01000124">
    <property type="protein sequence ID" value="EHK99234.1"/>
    <property type="molecule type" value="Genomic_DNA"/>
</dbReference>
<accession>H0EQG8</accession>
<protein>
    <submittedName>
        <fullName evidence="3">Putative Dipeptidyl peptidase family member 6</fullName>
    </submittedName>
</protein>
<dbReference type="OrthoDB" id="43744at2759"/>
<dbReference type="PANTHER" id="PTHR43056">
    <property type="entry name" value="PEPTIDASE S9 PROLYL OLIGOPEPTIDASE"/>
    <property type="match status" value="1"/>
</dbReference>
<gene>
    <name evidence="3" type="ORF">M7I_4917</name>
</gene>
<dbReference type="Gene3D" id="2.120.10.30">
    <property type="entry name" value="TolB, C-terminal domain"/>
    <property type="match status" value="1"/>
</dbReference>
<keyword evidence="4" id="KW-1185">Reference proteome</keyword>
<dbReference type="InterPro" id="IPR001375">
    <property type="entry name" value="Peptidase_S9_cat"/>
</dbReference>
<comment type="caution">
    <text evidence="3">The sequence shown here is derived from an EMBL/GenBank/DDBJ whole genome shotgun (WGS) entry which is preliminary data.</text>
</comment>
<dbReference type="GO" id="GO:0006508">
    <property type="term" value="P:proteolysis"/>
    <property type="evidence" value="ECO:0007669"/>
    <property type="project" value="InterPro"/>
</dbReference>
<dbReference type="Gene3D" id="3.40.50.1820">
    <property type="entry name" value="alpha/beta hydrolase"/>
    <property type="match status" value="1"/>
</dbReference>
<dbReference type="Proteomes" id="UP000005446">
    <property type="component" value="Unassembled WGS sequence"/>
</dbReference>
<sequence length="758" mass="83886">MSSSTALLPKDRKKTDHTLVSLQFIVSVYLTGSLILIANYDVEQNQIGWSTVHFIRGSPFFPFLAAGVQWLVLIPNNQSVVPGRFEYYFLDPEVEGWDNASASIMAFAGAANFDFKEVHTNASRPNPTSDTEQDEAEIFLVEGRPSENGRSTILSVSKKGEDVEILPKEYTAAGKIHEYGGGAAFVPHGGRNIIFNDPKTNLVYNLDVSSKSVTEVVTADPSGKVLKYADFHAEVGTGTLAVRETHFEDGTEVRNEIVVIETSSGGASKSTVVVTGADFYSHPRFSPDGKRVCWMQWNHPDMPWTGSELYVADWNDGNLLQGKYVAGKTREQAICQPRWAWDGSLWFVNDPKGIWNLYKWDPTTDGVEEVVLEGYQDVEVGFRELKLGNTTYIQLTHTKWVIAYCRKAVNGLIVYDTVTKDVTELHTELVYVEFHGLARVSDAEFTVIGSTAKTPPALYLIDITKPIEKQLLKSSASIPLPLDIFSPARSISFPKTHGNAGTAYAIFAPPANPDFRGIEGTRPPLIVSIHGGPTSHESPALDLQAQYFTSRGYAYVHVNHTGSTGFNRAYRQELNSNWGVKDVEDTLSCIDYLANEGLIDRTRVGIRGGSAGGYSVLQALVSHPKVFAAGCSLYGVGNLKDLGAKTHKFESHYLWDLIFPPDASDEDKERIMRERSPCFHAQRIESPLVLLQGREDRVVPMGQAVEMESVMRGLGKDVRLVVFEGEGHGWKRGENIRRSIEEEEGLWGRTLVVGTARL</sequence>
<dbReference type="PANTHER" id="PTHR43056:SF5">
    <property type="entry name" value="PEPTIDASE S9 PROLYL OLIGOPEPTIDASE CATALYTIC DOMAIN-CONTAINING PROTEIN"/>
    <property type="match status" value="1"/>
</dbReference>
<evidence type="ECO:0000256" key="1">
    <source>
        <dbReference type="SAM" id="Phobius"/>
    </source>
</evidence>
<feature type="transmembrane region" description="Helical" evidence="1">
    <location>
        <begin position="54"/>
        <end position="73"/>
    </location>
</feature>
<dbReference type="SUPFAM" id="SSF82171">
    <property type="entry name" value="DPP6 N-terminal domain-like"/>
    <property type="match status" value="1"/>
</dbReference>
<dbReference type="GO" id="GO:0008236">
    <property type="term" value="F:serine-type peptidase activity"/>
    <property type="evidence" value="ECO:0007669"/>
    <property type="project" value="InterPro"/>
</dbReference>
<dbReference type="InterPro" id="IPR050585">
    <property type="entry name" value="Xaa-Pro_dipeptidyl-ppase/CocE"/>
</dbReference>
<dbReference type="Pfam" id="PF00326">
    <property type="entry name" value="Peptidase_S9"/>
    <property type="match status" value="1"/>
</dbReference>
<dbReference type="AlphaFoldDB" id="H0EQG8"/>
<keyword evidence="1" id="KW-0812">Transmembrane</keyword>
<feature type="transmembrane region" description="Helical" evidence="1">
    <location>
        <begin position="20"/>
        <end position="42"/>
    </location>
</feature>
<evidence type="ECO:0000313" key="3">
    <source>
        <dbReference type="EMBL" id="EHK99234.1"/>
    </source>
</evidence>
<name>H0EQG8_GLAL7</name>
<dbReference type="HOGENOM" id="CLU_012236_1_0_1"/>
<evidence type="ECO:0000259" key="2">
    <source>
        <dbReference type="Pfam" id="PF00326"/>
    </source>
</evidence>
<dbReference type="SUPFAM" id="SSF53474">
    <property type="entry name" value="alpha/beta-Hydrolases"/>
    <property type="match status" value="1"/>
</dbReference>
<feature type="domain" description="Peptidase S9 prolyl oligopeptidase catalytic" evidence="2">
    <location>
        <begin position="541"/>
        <end position="743"/>
    </location>
</feature>
<dbReference type="InParanoid" id="H0EQG8"/>
<keyword evidence="1" id="KW-0472">Membrane</keyword>
<reference evidence="3 4" key="1">
    <citation type="journal article" date="2012" name="Eukaryot. Cell">
        <title>Genome sequence of the fungus Glarea lozoyensis: the first genome sequence of a species from the Helotiaceae family.</title>
        <authorList>
            <person name="Youssar L."/>
            <person name="Gruening B.A."/>
            <person name="Erxleben A."/>
            <person name="Guenther S."/>
            <person name="Huettel W."/>
        </authorList>
    </citation>
    <scope>NUCLEOTIDE SEQUENCE [LARGE SCALE GENOMIC DNA]</scope>
    <source>
        <strain evidence="4">ATCC 74030 / MF5533</strain>
    </source>
</reference>
<dbReference type="InterPro" id="IPR029058">
    <property type="entry name" value="AB_hydrolase_fold"/>
</dbReference>
<dbReference type="InterPro" id="IPR011042">
    <property type="entry name" value="6-blade_b-propeller_TolB-like"/>
</dbReference>
<evidence type="ECO:0000313" key="4">
    <source>
        <dbReference type="Proteomes" id="UP000005446"/>
    </source>
</evidence>
<keyword evidence="1" id="KW-1133">Transmembrane helix</keyword>
<proteinExistence type="predicted"/>